<feature type="compositionally biased region" description="Low complexity" evidence="1">
    <location>
        <begin position="792"/>
        <end position="803"/>
    </location>
</feature>
<evidence type="ECO:0000256" key="1">
    <source>
        <dbReference type="SAM" id="MobiDB-lite"/>
    </source>
</evidence>
<feature type="compositionally biased region" description="Basic and acidic residues" evidence="1">
    <location>
        <begin position="366"/>
        <end position="385"/>
    </location>
</feature>
<feature type="compositionally biased region" description="Polar residues" evidence="1">
    <location>
        <begin position="804"/>
        <end position="813"/>
    </location>
</feature>
<feature type="compositionally biased region" description="Basic residues" evidence="1">
    <location>
        <begin position="683"/>
        <end position="695"/>
    </location>
</feature>
<feature type="compositionally biased region" description="Acidic residues" evidence="1">
    <location>
        <begin position="1"/>
        <end position="11"/>
    </location>
</feature>
<feature type="region of interest" description="Disordered" evidence="1">
    <location>
        <begin position="990"/>
        <end position="1022"/>
    </location>
</feature>
<evidence type="ECO:0000313" key="3">
    <source>
        <dbReference type="Proteomes" id="UP000019763"/>
    </source>
</evidence>
<feature type="compositionally biased region" description="Polar residues" evidence="1">
    <location>
        <begin position="302"/>
        <end position="311"/>
    </location>
</feature>
<feature type="region of interest" description="Disordered" evidence="1">
    <location>
        <begin position="1"/>
        <end position="29"/>
    </location>
</feature>
<keyword evidence="3" id="KW-1185">Reference proteome</keyword>
<dbReference type="Proteomes" id="UP000019763">
    <property type="component" value="Unassembled WGS sequence"/>
</dbReference>
<accession>A0A023B6F6</accession>
<protein>
    <submittedName>
        <fullName evidence="2">Uncharacterized protein</fullName>
    </submittedName>
</protein>
<organism evidence="2 3">
    <name type="scientific">Gregarina niphandrodes</name>
    <name type="common">Septate eugregarine</name>
    <dbReference type="NCBI Taxonomy" id="110365"/>
    <lineage>
        <taxon>Eukaryota</taxon>
        <taxon>Sar</taxon>
        <taxon>Alveolata</taxon>
        <taxon>Apicomplexa</taxon>
        <taxon>Conoidasida</taxon>
        <taxon>Gregarinasina</taxon>
        <taxon>Eugregarinorida</taxon>
        <taxon>Gregarinidae</taxon>
        <taxon>Gregarina</taxon>
    </lineage>
</organism>
<feature type="compositionally biased region" description="Polar residues" evidence="1">
    <location>
        <begin position="696"/>
        <end position="706"/>
    </location>
</feature>
<dbReference type="EMBL" id="AFNH02000605">
    <property type="protein sequence ID" value="EZG66414.1"/>
    <property type="molecule type" value="Genomic_DNA"/>
</dbReference>
<feature type="compositionally biased region" description="Low complexity" evidence="1">
    <location>
        <begin position="814"/>
        <end position="825"/>
    </location>
</feature>
<dbReference type="VEuPathDB" id="CryptoDB:GNI_080770"/>
<sequence length="1022" mass="112152">MYGAGSDDENVEPVGKQGASGGHSRRCRQMSDSRLRLELLCRLQELDQETGGPASETGGPASEAGGSEYGYEEVLEEEEYNGGGRRRSEGSQSAGSWTLAPGEKTPWTAAPGPVELSNLEQLPVREAVVDAWFEFMAGMRDFMGSLSATSVLASKCGYDMVRERLDNWVTQRGSYSAGGRLQGTCVLDPGRLSKADRTVLASQGAHAERMLHMVVDAVFNDIRGNTTSISAVGSAAYARMRKARRALTDALRRRDGRCCLLNPILTDDIEDVVCRLSRVLGIDPYTSPQGTARRRRDHSQPLDDSTVNDTTGDPEPGDPESGDRESGTPEPEESPGNLPRRVSRKTATADWVREAAKKPQTKPRRASLDRSGFERAVRKESSLERSLERQNFEWSSLERPGGKKASHDASWSSQPVTRVMVGWHRRDDLSGHWRNKEWRLRQRREHLDILERLDLPWNPDGSVSGDLRVGFRDWARRLDERMQPEVLESKVHSPQNWFDQITDVAADRSGDWSVNVGTYVELVLGFTSPPDNNSFHETIMHVVTSDGQKMVRRLERAITQSVLEEWDDLTVETAALAYGGIEYCSEETVRILVDRWTEKLMFLVESWSDAFPTRHRRGSVAETLDMLDVIIDDAKDEIDILAQRVHPRIYQAVYPLLNRVELAFDIFQRFYQAYLQPPAQRAQRQHAHKRPKSTGRSKGQSVTTEHGGTAEHSGTAEQSVSNQSDHAAGNSQSGSQPSSLTGTPPDSQSGSQPNSLTGTPPDSQSGSQPNSLTGTPPDSQSGSQPNSLTGTPPDSQSGSQPPSLTYTVADSQVDSPPDSRTSSPTGAQAGTPPGSQPSSLTGGQFATTSESRPSSMTGRQSGSQPGPSVATSVSPQVSSPDSQPVSLIGDKAAEHLDKPPPADERYARIVDEAFSRLAGNESRYRREVRETESSFVTDTKVSRQVADEFSSTTKISKYSDTAFKTVKETTTKVRELNTGPTRLPVIHIETLEAPQPRNKPKKVFKKTDTLVSGSSTSPPLLR</sequence>
<comment type="caution">
    <text evidence="2">The sequence shown here is derived from an EMBL/GenBank/DDBJ whole genome shotgun (WGS) entry which is preliminary data.</text>
</comment>
<dbReference type="RefSeq" id="XP_011134006.1">
    <property type="nucleotide sequence ID" value="XM_011135704.1"/>
</dbReference>
<feature type="region of interest" description="Disordered" evidence="1">
    <location>
        <begin position="284"/>
        <end position="385"/>
    </location>
</feature>
<dbReference type="AlphaFoldDB" id="A0A023B6F6"/>
<feature type="compositionally biased region" description="Low complexity" evidence="1">
    <location>
        <begin position="872"/>
        <end position="886"/>
    </location>
</feature>
<gene>
    <name evidence="2" type="ORF">GNI_080770</name>
</gene>
<dbReference type="GeneID" id="22912928"/>
<name>A0A023B6F6_GRENI</name>
<feature type="compositionally biased region" description="Polar residues" evidence="1">
    <location>
        <begin position="1009"/>
        <end position="1022"/>
    </location>
</feature>
<evidence type="ECO:0000313" key="2">
    <source>
        <dbReference type="EMBL" id="EZG66414.1"/>
    </source>
</evidence>
<proteinExistence type="predicted"/>
<feature type="region of interest" description="Disordered" evidence="1">
    <location>
        <begin position="46"/>
        <end position="112"/>
    </location>
</feature>
<feature type="compositionally biased region" description="Acidic residues" evidence="1">
    <location>
        <begin position="70"/>
        <end position="80"/>
    </location>
</feature>
<feature type="region of interest" description="Disordered" evidence="1">
    <location>
        <begin position="678"/>
        <end position="903"/>
    </location>
</feature>
<reference evidence="2" key="1">
    <citation type="submission" date="2013-12" db="EMBL/GenBank/DDBJ databases">
        <authorList>
            <person name="Omoto C.K."/>
            <person name="Sibley D."/>
            <person name="Venepally P."/>
            <person name="Hadjithomas M."/>
            <person name="Karamycheva S."/>
            <person name="Brunk B."/>
            <person name="Roos D."/>
            <person name="Caler E."/>
            <person name="Lorenzi H."/>
        </authorList>
    </citation>
    <scope>NUCLEOTIDE SEQUENCE</scope>
</reference>
<feature type="compositionally biased region" description="Polar residues" evidence="1">
    <location>
        <begin position="836"/>
        <end position="871"/>
    </location>
</feature>
<feature type="compositionally biased region" description="Basic and acidic residues" evidence="1">
    <location>
        <begin position="891"/>
        <end position="903"/>
    </location>
</feature>
<feature type="compositionally biased region" description="Polar residues" evidence="1">
    <location>
        <begin position="715"/>
        <end position="790"/>
    </location>
</feature>